<organism evidence="2 3">
    <name type="scientific">Trichogramma brassicae</name>
    <dbReference type="NCBI Taxonomy" id="86971"/>
    <lineage>
        <taxon>Eukaryota</taxon>
        <taxon>Metazoa</taxon>
        <taxon>Ecdysozoa</taxon>
        <taxon>Arthropoda</taxon>
        <taxon>Hexapoda</taxon>
        <taxon>Insecta</taxon>
        <taxon>Pterygota</taxon>
        <taxon>Neoptera</taxon>
        <taxon>Endopterygota</taxon>
        <taxon>Hymenoptera</taxon>
        <taxon>Apocrita</taxon>
        <taxon>Proctotrupomorpha</taxon>
        <taxon>Chalcidoidea</taxon>
        <taxon>Trichogrammatidae</taxon>
        <taxon>Trichogramma</taxon>
    </lineage>
</organism>
<feature type="compositionally biased region" description="Polar residues" evidence="1">
    <location>
        <begin position="92"/>
        <end position="106"/>
    </location>
</feature>
<protein>
    <submittedName>
        <fullName evidence="2">Uncharacterized protein</fullName>
    </submittedName>
</protein>
<evidence type="ECO:0000256" key="1">
    <source>
        <dbReference type="SAM" id="MobiDB-lite"/>
    </source>
</evidence>
<feature type="compositionally biased region" description="Low complexity" evidence="1">
    <location>
        <begin position="144"/>
        <end position="165"/>
    </location>
</feature>
<proteinExistence type="predicted"/>
<dbReference type="AlphaFoldDB" id="A0A6H5HXR0"/>
<keyword evidence="3" id="KW-1185">Reference proteome</keyword>
<evidence type="ECO:0000313" key="3">
    <source>
        <dbReference type="Proteomes" id="UP000479190"/>
    </source>
</evidence>
<feature type="region of interest" description="Disordered" evidence="1">
    <location>
        <begin position="91"/>
        <end position="121"/>
    </location>
</feature>
<sequence length="496" mass="53833">MMSEMRHSFDALKRRLETSLGAGEQHRLALQAPAVPVVQGSCKTLDLYYHYWYSPIPEWDDRLSHEAFQKAHLEYIFYTSVRREADNRACRASTSTDVRTSTPTKVTQRRASAHSTCTPSGSALFTCKQCSLSLSSSSTTASSARTAGISSSNSCRAASSSSSSSSRKRSLSSPPDTKSLKRSKTPKSSTSHKMPPKTTKPKTDAVDNSEQPAWACKFEARLNARFDDLQSRVDASDRRMDEFVRVQKQQGESIASNSQSISDLRQQHVQNGTLLASLRENVATIASTFQSSATVASNRAPLEDACEVRVSGLPLLLDTADVATAERILVALNLSRLAPLILKVRTWAPGRSQSAPQATTSSAPSPVLPSVSAMVIRFASPSARATFLEATPLFRTLSLSDIFGATITETGHLSASTILPHSQYRLYRKCCAASSNGHLPRPSLRNLSIYMRLTKDSAPTLITTEADLQRFISATHQPVNSNASVIAIPSLSSNSS</sequence>
<feature type="region of interest" description="Disordered" evidence="1">
    <location>
        <begin position="144"/>
        <end position="209"/>
    </location>
</feature>
<name>A0A6H5HXR0_9HYME</name>
<feature type="compositionally biased region" description="Low complexity" evidence="1">
    <location>
        <begin position="186"/>
        <end position="197"/>
    </location>
</feature>
<accession>A0A6H5HXR0</accession>
<reference evidence="2 3" key="1">
    <citation type="submission" date="2020-02" db="EMBL/GenBank/DDBJ databases">
        <authorList>
            <person name="Ferguson B K."/>
        </authorList>
    </citation>
    <scope>NUCLEOTIDE SEQUENCE [LARGE SCALE GENOMIC DNA]</scope>
</reference>
<gene>
    <name evidence="2" type="ORF">TBRA_LOCUS1583</name>
</gene>
<evidence type="ECO:0000313" key="2">
    <source>
        <dbReference type="EMBL" id="CAB0029553.1"/>
    </source>
</evidence>
<dbReference type="EMBL" id="CADCXV010000335">
    <property type="protein sequence ID" value="CAB0029553.1"/>
    <property type="molecule type" value="Genomic_DNA"/>
</dbReference>
<dbReference type="Proteomes" id="UP000479190">
    <property type="component" value="Unassembled WGS sequence"/>
</dbReference>